<evidence type="ECO:0000256" key="5">
    <source>
        <dbReference type="ARBA" id="ARBA00022519"/>
    </source>
</evidence>
<reference evidence="12" key="1">
    <citation type="submission" date="2024-05" db="EMBL/GenBank/DDBJ databases">
        <title>Whole genome shotgun sequence of Streptomyces hydrogenans NBRC 13475.</title>
        <authorList>
            <person name="Komaki H."/>
            <person name="Tamura T."/>
        </authorList>
    </citation>
    <scope>NUCLEOTIDE SEQUENCE</scope>
    <source>
        <strain evidence="12">NBRC 13475</strain>
    </source>
</reference>
<dbReference type="InterPro" id="IPR013525">
    <property type="entry name" value="ABC2_TM"/>
</dbReference>
<evidence type="ECO:0000256" key="6">
    <source>
        <dbReference type="ARBA" id="ARBA00022692"/>
    </source>
</evidence>
<keyword evidence="6 9" id="KW-0812">Transmembrane</keyword>
<dbReference type="InterPro" id="IPR047817">
    <property type="entry name" value="ABC2_TM_bact-type"/>
</dbReference>
<comment type="similarity">
    <text evidence="2 9">Belongs to the ABC-2 integral membrane protein family.</text>
</comment>
<organism evidence="12 13">
    <name type="scientific">Streptomyces hydrogenans</name>
    <dbReference type="NCBI Taxonomy" id="1873719"/>
    <lineage>
        <taxon>Bacteria</taxon>
        <taxon>Bacillati</taxon>
        <taxon>Actinomycetota</taxon>
        <taxon>Actinomycetes</taxon>
        <taxon>Kitasatosporales</taxon>
        <taxon>Streptomycetaceae</taxon>
        <taxon>Streptomyces</taxon>
    </lineage>
</organism>
<gene>
    <name evidence="12" type="ORF">Shyd_20840</name>
</gene>
<evidence type="ECO:0000259" key="11">
    <source>
        <dbReference type="PROSITE" id="PS51012"/>
    </source>
</evidence>
<evidence type="ECO:0000313" key="12">
    <source>
        <dbReference type="EMBL" id="GHI20713.1"/>
    </source>
</evidence>
<keyword evidence="4 9" id="KW-1003">Cell membrane</keyword>
<feature type="transmembrane region" description="Helical" evidence="9">
    <location>
        <begin position="280"/>
        <end position="298"/>
    </location>
</feature>
<evidence type="ECO:0000256" key="1">
    <source>
        <dbReference type="ARBA" id="ARBA00004429"/>
    </source>
</evidence>
<dbReference type="Proteomes" id="UP001052739">
    <property type="component" value="Unassembled WGS sequence"/>
</dbReference>
<feature type="transmembrane region" description="Helical" evidence="9">
    <location>
        <begin position="244"/>
        <end position="268"/>
    </location>
</feature>
<feature type="transmembrane region" description="Helical" evidence="9">
    <location>
        <begin position="344"/>
        <end position="364"/>
    </location>
</feature>
<dbReference type="PANTHER" id="PTHR30413:SF8">
    <property type="entry name" value="TRANSPORT PERMEASE PROTEIN"/>
    <property type="match status" value="1"/>
</dbReference>
<feature type="domain" description="ABC transmembrane type-2" evidence="11">
    <location>
        <begin position="137"/>
        <end position="366"/>
    </location>
</feature>
<keyword evidence="8 9" id="KW-0472">Membrane</keyword>
<dbReference type="Pfam" id="PF01061">
    <property type="entry name" value="ABC2_membrane"/>
    <property type="match status" value="1"/>
</dbReference>
<feature type="transmembrane region" description="Helical" evidence="9">
    <location>
        <begin position="216"/>
        <end position="238"/>
    </location>
</feature>
<keyword evidence="13" id="KW-1185">Reference proteome</keyword>
<name>A0ABQ3P6R5_9ACTN</name>
<evidence type="ECO:0000256" key="3">
    <source>
        <dbReference type="ARBA" id="ARBA00022448"/>
    </source>
</evidence>
<keyword evidence="5" id="KW-0997">Cell inner membrane</keyword>
<evidence type="ECO:0000256" key="2">
    <source>
        <dbReference type="ARBA" id="ARBA00007783"/>
    </source>
</evidence>
<accession>A0ABQ3P6R5</accession>
<dbReference type="PANTHER" id="PTHR30413">
    <property type="entry name" value="INNER MEMBRANE TRANSPORT PERMEASE"/>
    <property type="match status" value="1"/>
</dbReference>
<evidence type="ECO:0000256" key="8">
    <source>
        <dbReference type="ARBA" id="ARBA00023136"/>
    </source>
</evidence>
<evidence type="ECO:0000313" key="13">
    <source>
        <dbReference type="Proteomes" id="UP001052739"/>
    </source>
</evidence>
<keyword evidence="7 9" id="KW-1133">Transmembrane helix</keyword>
<evidence type="ECO:0000256" key="7">
    <source>
        <dbReference type="ARBA" id="ARBA00022989"/>
    </source>
</evidence>
<sequence>MNRILTSGDVTTIRLRSDVEEPSLAVATIRTRPDVTAGDGARPPPAELRPPPSSSAPPLRRERTHVTLTLPPPTKAAPAPAARPDEDLQALARHHGLTVSGARPPLPAYVRELWARRDFIASFATARLTAQYSQARLGQLWQLMTPLLNAAVYYLIFGVLMDVQRGVPDYVPFLLTGVFVWTFTANTLTAGTRAISGNLGLVRALHFPRASLPLSLALLQLQQLFLSLAALVVILLCFGEFPAWSWLLAVPAIALQALFSTGVSLVLARLAARTPDVSQLMPFVLRTWMYASGVMWSIGSLAERGRFPHAVVLALQCNPVAVYIDLVRFALVESYTAANLPPHVWALAIGWAALAFAGGFVWFWKAEETYGRG</sequence>
<dbReference type="PROSITE" id="PS51012">
    <property type="entry name" value="ABC_TM2"/>
    <property type="match status" value="1"/>
</dbReference>
<feature type="transmembrane region" description="Helical" evidence="9">
    <location>
        <begin position="173"/>
        <end position="195"/>
    </location>
</feature>
<protein>
    <recommendedName>
        <fullName evidence="9">Transport permease protein</fullName>
    </recommendedName>
</protein>
<evidence type="ECO:0000256" key="9">
    <source>
        <dbReference type="RuleBase" id="RU361157"/>
    </source>
</evidence>
<comment type="subcellular location">
    <subcellularLocation>
        <location evidence="1">Cell inner membrane</location>
        <topology evidence="1">Multi-pass membrane protein</topology>
    </subcellularLocation>
    <subcellularLocation>
        <location evidence="9">Cell membrane</location>
        <topology evidence="9">Multi-pass membrane protein</topology>
    </subcellularLocation>
</comment>
<evidence type="ECO:0000256" key="4">
    <source>
        <dbReference type="ARBA" id="ARBA00022475"/>
    </source>
</evidence>
<feature type="transmembrane region" description="Helical" evidence="9">
    <location>
        <begin position="310"/>
        <end position="332"/>
    </location>
</feature>
<feature type="region of interest" description="Disordered" evidence="10">
    <location>
        <begin position="26"/>
        <end position="83"/>
    </location>
</feature>
<feature type="compositionally biased region" description="Pro residues" evidence="10">
    <location>
        <begin position="42"/>
        <end position="55"/>
    </location>
</feature>
<keyword evidence="3 9" id="KW-0813">Transport</keyword>
<dbReference type="EMBL" id="BNDW01000019">
    <property type="protein sequence ID" value="GHI20713.1"/>
    <property type="molecule type" value="Genomic_DNA"/>
</dbReference>
<proteinExistence type="inferred from homology"/>
<comment type="caution">
    <text evidence="12">The sequence shown here is derived from an EMBL/GenBank/DDBJ whole genome shotgun (WGS) entry which is preliminary data.</text>
</comment>
<feature type="transmembrane region" description="Helical" evidence="9">
    <location>
        <begin position="140"/>
        <end position="161"/>
    </location>
</feature>
<evidence type="ECO:0000256" key="10">
    <source>
        <dbReference type="SAM" id="MobiDB-lite"/>
    </source>
</evidence>